<dbReference type="InterPro" id="IPR002213">
    <property type="entry name" value="UDP_glucos_trans"/>
</dbReference>
<evidence type="ECO:0000256" key="3">
    <source>
        <dbReference type="ARBA" id="ARBA00022679"/>
    </source>
</evidence>
<feature type="chain" id="PRO_5005793986" evidence="5">
    <location>
        <begin position="28"/>
        <end position="529"/>
    </location>
</feature>
<dbReference type="InterPro" id="IPR050271">
    <property type="entry name" value="UDP-glycosyltransferase"/>
</dbReference>
<dbReference type="EMBL" id="CP012526">
    <property type="protein sequence ID" value="ALC45682.1"/>
    <property type="molecule type" value="Genomic_DNA"/>
</dbReference>
<dbReference type="PANTHER" id="PTHR48043:SF145">
    <property type="entry name" value="FI06409P-RELATED"/>
    <property type="match status" value="1"/>
</dbReference>
<keyword evidence="3" id="KW-0808">Transferase</keyword>
<accession>A0A0M4F3A8</accession>
<evidence type="ECO:0000256" key="2">
    <source>
        <dbReference type="ARBA" id="ARBA00022676"/>
    </source>
</evidence>
<evidence type="ECO:0000313" key="6">
    <source>
        <dbReference type="EMBL" id="ALC45682.1"/>
    </source>
</evidence>
<keyword evidence="4" id="KW-0812">Transmembrane</keyword>
<dbReference type="AlphaFoldDB" id="A0A0M4F3A8"/>
<dbReference type="Proteomes" id="UP000494163">
    <property type="component" value="Chromosome 3R"/>
</dbReference>
<feature type="transmembrane region" description="Helical" evidence="4">
    <location>
        <begin position="489"/>
        <end position="512"/>
    </location>
</feature>
<protein>
    <submittedName>
        <fullName evidence="6">Ugt86Dh</fullName>
    </submittedName>
</protein>
<dbReference type="OMA" id="YGSAWNI"/>
<dbReference type="Gene3D" id="3.40.50.2000">
    <property type="entry name" value="Glycogen Phosphorylase B"/>
    <property type="match status" value="1"/>
</dbReference>
<evidence type="ECO:0000313" key="7">
    <source>
        <dbReference type="Proteomes" id="UP000494163"/>
    </source>
</evidence>
<keyword evidence="5" id="KW-0732">Signal</keyword>
<dbReference type="STRING" id="30019.A0A0M4F3A8"/>
<proteinExistence type="inferred from homology"/>
<evidence type="ECO:0000256" key="5">
    <source>
        <dbReference type="SAM" id="SignalP"/>
    </source>
</evidence>
<dbReference type="SMR" id="A0A0M4F3A8"/>
<comment type="similarity">
    <text evidence="1">Belongs to the UDP-glycosyltransferase family.</text>
</comment>
<sequence length="529" mass="59733">MLRRNANALLLPLLLLLLLLQLSSLQADNILAVFGYAFSSPYLLVTPYINALVAKGHRVTLLTASKHMPLLPGVQHIRISSLDRQMEELKENPILDVDFSSKWAVASVIAEWYFNSSQHILSDAGVQSLLQDTQAHYDMVIVQAALTDALYGFAQHFNASLVGISAFGTAWNIDYLSGNKAPSIYEPMSSEGYSHAGQGFYERLKNWIFISEEWLLERFVYLPAQLQLYKRYFNRSAEQLYSIRRNFSLMLVNQHFSLGRAKSNGPNVIEVAGMHMNQPEKQLPESLQRFVEQAPHGVILLSMGIHATESCLPPNLSTTLAQSLAQLKQRVVWRTELSSLPNMSSNIYLMQQLPQRELLAHPNVKLFITHGGVLSIIEAAYSAVPMLCLPLYYDQFANAERMRHAGVALVGDALQLTVESLRADVEQLLQNPRYQQNANELSRRLQDQPMSPLDNAVWWTEYVLRHKGAPHMRLSEQDMSFMQYYSLDIFSVLLGRIGLAILIVTCVGLKLGSFLLNRLHFRLSVPAHI</sequence>
<dbReference type="FunFam" id="3.40.50.2000:FF:000021">
    <property type="entry name" value="UDP-glucuronosyltransferase"/>
    <property type="match status" value="1"/>
</dbReference>
<reference evidence="6 7" key="1">
    <citation type="submission" date="2015-08" db="EMBL/GenBank/DDBJ databases">
        <title>Ancestral chromatin configuration constrains chromatin evolution on differentiating sex chromosomes in Drosophila.</title>
        <authorList>
            <person name="Zhou Q."/>
            <person name="Bachtrog D."/>
        </authorList>
    </citation>
    <scope>NUCLEOTIDE SEQUENCE [LARGE SCALE GENOMIC DNA]</scope>
    <source>
        <tissue evidence="6">Whole larvae</tissue>
    </source>
</reference>
<keyword evidence="2" id="KW-0328">Glycosyltransferase</keyword>
<gene>
    <name evidence="6" type="ORF">Dbus_chr3Rg432</name>
</gene>
<dbReference type="GO" id="GO:0008194">
    <property type="term" value="F:UDP-glycosyltransferase activity"/>
    <property type="evidence" value="ECO:0007669"/>
    <property type="project" value="InterPro"/>
</dbReference>
<evidence type="ECO:0000256" key="4">
    <source>
        <dbReference type="SAM" id="Phobius"/>
    </source>
</evidence>
<evidence type="ECO:0000256" key="1">
    <source>
        <dbReference type="ARBA" id="ARBA00009995"/>
    </source>
</evidence>
<feature type="signal peptide" evidence="5">
    <location>
        <begin position="1"/>
        <end position="27"/>
    </location>
</feature>
<dbReference type="CDD" id="cd03784">
    <property type="entry name" value="GT1_Gtf-like"/>
    <property type="match status" value="1"/>
</dbReference>
<dbReference type="OrthoDB" id="5835829at2759"/>
<dbReference type="PANTHER" id="PTHR48043">
    <property type="entry name" value="EG:EG0003.4 PROTEIN-RELATED"/>
    <property type="match status" value="1"/>
</dbReference>
<keyword evidence="4" id="KW-0472">Membrane</keyword>
<dbReference type="SUPFAM" id="SSF53756">
    <property type="entry name" value="UDP-Glycosyltransferase/glycogen phosphorylase"/>
    <property type="match status" value="1"/>
</dbReference>
<organism evidence="6 7">
    <name type="scientific">Drosophila busckii</name>
    <name type="common">Fruit fly</name>
    <dbReference type="NCBI Taxonomy" id="30019"/>
    <lineage>
        <taxon>Eukaryota</taxon>
        <taxon>Metazoa</taxon>
        <taxon>Ecdysozoa</taxon>
        <taxon>Arthropoda</taxon>
        <taxon>Hexapoda</taxon>
        <taxon>Insecta</taxon>
        <taxon>Pterygota</taxon>
        <taxon>Neoptera</taxon>
        <taxon>Endopterygota</taxon>
        <taxon>Diptera</taxon>
        <taxon>Brachycera</taxon>
        <taxon>Muscomorpha</taxon>
        <taxon>Ephydroidea</taxon>
        <taxon>Drosophilidae</taxon>
        <taxon>Drosophila</taxon>
    </lineage>
</organism>
<keyword evidence="4" id="KW-1133">Transmembrane helix</keyword>
<dbReference type="Pfam" id="PF00201">
    <property type="entry name" value="UDPGT"/>
    <property type="match status" value="1"/>
</dbReference>
<name>A0A0M4F3A8_DROBS</name>
<keyword evidence="7" id="KW-1185">Reference proteome</keyword>